<dbReference type="InterPro" id="IPR003329">
    <property type="entry name" value="Cytidylyl_trans"/>
</dbReference>
<keyword evidence="2 5" id="KW-0808">Transferase</keyword>
<dbReference type="PANTHER" id="PTHR42866:SF2">
    <property type="entry name" value="3-DEOXY-MANNO-OCTULOSONATE CYTIDYLYLTRANSFERASE, MITOCHONDRIAL"/>
    <property type="match status" value="1"/>
</dbReference>
<dbReference type="Proteomes" id="UP000317839">
    <property type="component" value="Unassembled WGS sequence"/>
</dbReference>
<dbReference type="UniPathway" id="UPA00358">
    <property type="reaction ID" value="UER00476"/>
</dbReference>
<dbReference type="FunFam" id="3.90.550.10:FF:000011">
    <property type="entry name" value="3-deoxy-manno-octulosonate cytidylyltransferase"/>
    <property type="match status" value="1"/>
</dbReference>
<keyword evidence="5" id="KW-0963">Cytoplasm</keyword>
<dbReference type="NCBIfam" id="TIGR00466">
    <property type="entry name" value="kdsB"/>
    <property type="match status" value="1"/>
</dbReference>
<dbReference type="Gene3D" id="3.90.550.10">
    <property type="entry name" value="Spore Coat Polysaccharide Biosynthesis Protein SpsA, Chain A"/>
    <property type="match status" value="1"/>
</dbReference>
<keyword evidence="3 5" id="KW-0548">Nucleotidyltransferase</keyword>
<comment type="similarity">
    <text evidence="5">Belongs to the KdsB family.</text>
</comment>
<comment type="catalytic activity">
    <reaction evidence="5">
        <text>3-deoxy-alpha-D-manno-oct-2-ulosonate + CTP = CMP-3-deoxy-beta-D-manno-octulosonate + diphosphate</text>
        <dbReference type="Rhea" id="RHEA:23448"/>
        <dbReference type="ChEBI" id="CHEBI:33019"/>
        <dbReference type="ChEBI" id="CHEBI:37563"/>
        <dbReference type="ChEBI" id="CHEBI:85986"/>
        <dbReference type="ChEBI" id="CHEBI:85987"/>
        <dbReference type="EC" id="2.7.7.38"/>
    </reaction>
</comment>
<comment type="function">
    <text evidence="5">Activates KDO (a required 8-carbon sugar) for incorporation into bacterial lipopolysaccharide in Gram-negative bacteria.</text>
</comment>
<dbReference type="GO" id="GO:0033468">
    <property type="term" value="P:CMP-keto-3-deoxy-D-manno-octulosonic acid biosynthetic process"/>
    <property type="evidence" value="ECO:0007669"/>
    <property type="project" value="UniProtKB-UniRule"/>
</dbReference>
<dbReference type="NCBIfam" id="NF003952">
    <property type="entry name" value="PRK05450.1-5"/>
    <property type="match status" value="1"/>
</dbReference>
<gene>
    <name evidence="5 6" type="primary">kdsB</name>
    <name evidence="6" type="ORF">FLL45_04995</name>
</gene>
<evidence type="ECO:0000256" key="2">
    <source>
        <dbReference type="ARBA" id="ARBA00022679"/>
    </source>
</evidence>
<dbReference type="InterPro" id="IPR004528">
    <property type="entry name" value="KdsB"/>
</dbReference>
<dbReference type="PANTHER" id="PTHR42866">
    <property type="entry name" value="3-DEOXY-MANNO-OCTULOSONATE CYTIDYLYLTRANSFERASE"/>
    <property type="match status" value="1"/>
</dbReference>
<dbReference type="EC" id="2.7.7.38" evidence="5"/>
<dbReference type="CDD" id="cd02517">
    <property type="entry name" value="CMP-KDO-Synthetase"/>
    <property type="match status" value="1"/>
</dbReference>
<evidence type="ECO:0000256" key="5">
    <source>
        <dbReference type="HAMAP-Rule" id="MF_00057"/>
    </source>
</evidence>
<comment type="subcellular location">
    <subcellularLocation>
        <location evidence="5">Cytoplasm</location>
    </subcellularLocation>
    <subcellularLocation>
        <location evidence="1">Membrane</location>
    </subcellularLocation>
</comment>
<dbReference type="InterPro" id="IPR029044">
    <property type="entry name" value="Nucleotide-diphossugar_trans"/>
</dbReference>
<accession>A0A545TJB2</accession>
<evidence type="ECO:0000256" key="3">
    <source>
        <dbReference type="ARBA" id="ARBA00022695"/>
    </source>
</evidence>
<sequence>MADFHVIIPARLQSTRLEAKALKLIGDKPMIHHVCEQSQLSGAKTVTVATDDHTILKSVESAGYQAVMTRADHASGSDRVFEAAEIIGLANEDSIVNVQGDEPFIPPSNIRLVASLLDTNANMATLCCPIKTADEALDPNAVKVIFNTQGQAIYFSRSLIPYNRNQQVERGKPLASSYYRHIGIYAYRKSFLKSFINWPQSKLEKTESLEQLRVLENGASIAISPLTEMPPPGVDTPEDLEKARVYYASLTSN</sequence>
<name>A0A545TJB2_9GAMM</name>
<comment type="caution">
    <text evidence="6">The sequence shown here is derived from an EMBL/GenBank/DDBJ whole genome shotgun (WGS) entry which is preliminary data.</text>
</comment>
<proteinExistence type="inferred from homology"/>
<dbReference type="Pfam" id="PF02348">
    <property type="entry name" value="CTP_transf_3"/>
    <property type="match status" value="1"/>
</dbReference>
<dbReference type="GO" id="GO:0005829">
    <property type="term" value="C:cytosol"/>
    <property type="evidence" value="ECO:0007669"/>
    <property type="project" value="TreeGrafter"/>
</dbReference>
<dbReference type="OrthoDB" id="9815559at2"/>
<keyword evidence="7" id="KW-1185">Reference proteome</keyword>
<evidence type="ECO:0000313" key="7">
    <source>
        <dbReference type="Proteomes" id="UP000317839"/>
    </source>
</evidence>
<comment type="pathway">
    <text evidence="5">Nucleotide-sugar biosynthesis; CMP-3-deoxy-D-manno-octulosonate biosynthesis; CMP-3-deoxy-D-manno-octulosonate from 3-deoxy-D-manno-octulosonate and CTP: step 1/1.</text>
</comment>
<dbReference type="NCBIfam" id="NF009905">
    <property type="entry name" value="PRK13368.1"/>
    <property type="match status" value="1"/>
</dbReference>
<evidence type="ECO:0000256" key="4">
    <source>
        <dbReference type="ARBA" id="ARBA00022985"/>
    </source>
</evidence>
<organism evidence="6 7">
    <name type="scientific">Aliikangiella marina</name>
    <dbReference type="NCBI Taxonomy" id="1712262"/>
    <lineage>
        <taxon>Bacteria</taxon>
        <taxon>Pseudomonadati</taxon>
        <taxon>Pseudomonadota</taxon>
        <taxon>Gammaproteobacteria</taxon>
        <taxon>Oceanospirillales</taxon>
        <taxon>Pleioneaceae</taxon>
        <taxon>Aliikangiella</taxon>
    </lineage>
</organism>
<keyword evidence="4 5" id="KW-0448">Lipopolysaccharide biosynthesis</keyword>
<protein>
    <recommendedName>
        <fullName evidence="5">3-deoxy-manno-octulosonate cytidylyltransferase</fullName>
        <ecNumber evidence="5">2.7.7.38</ecNumber>
    </recommendedName>
    <alternativeName>
        <fullName evidence="5">CMP-2-keto-3-deoxyoctulosonic acid synthase</fullName>
        <shortName evidence="5">CKS</shortName>
        <shortName evidence="5">CMP-KDO synthase</shortName>
    </alternativeName>
</protein>
<dbReference type="GO" id="GO:0008690">
    <property type="term" value="F:3-deoxy-manno-octulosonate cytidylyltransferase activity"/>
    <property type="evidence" value="ECO:0007669"/>
    <property type="project" value="UniProtKB-UniRule"/>
</dbReference>
<dbReference type="RefSeq" id="WP_142940876.1">
    <property type="nucleotide sequence ID" value="NZ_VIKR01000001.1"/>
</dbReference>
<evidence type="ECO:0000256" key="1">
    <source>
        <dbReference type="ARBA" id="ARBA00004370"/>
    </source>
</evidence>
<dbReference type="AlphaFoldDB" id="A0A545TJB2"/>
<dbReference type="SUPFAM" id="SSF53448">
    <property type="entry name" value="Nucleotide-diphospho-sugar transferases"/>
    <property type="match status" value="1"/>
</dbReference>
<dbReference type="EMBL" id="VIKR01000001">
    <property type="protein sequence ID" value="TQV77305.1"/>
    <property type="molecule type" value="Genomic_DNA"/>
</dbReference>
<dbReference type="GO" id="GO:0016020">
    <property type="term" value="C:membrane"/>
    <property type="evidence" value="ECO:0007669"/>
    <property type="project" value="UniProtKB-SubCell"/>
</dbReference>
<evidence type="ECO:0000313" key="6">
    <source>
        <dbReference type="EMBL" id="TQV77305.1"/>
    </source>
</evidence>
<dbReference type="GO" id="GO:0009103">
    <property type="term" value="P:lipopolysaccharide biosynthetic process"/>
    <property type="evidence" value="ECO:0007669"/>
    <property type="project" value="UniProtKB-UniRule"/>
</dbReference>
<dbReference type="HAMAP" id="MF_00057">
    <property type="entry name" value="KdsB"/>
    <property type="match status" value="1"/>
</dbReference>
<reference evidence="6 7" key="1">
    <citation type="submission" date="2019-06" db="EMBL/GenBank/DDBJ databases">
        <title>Draft genome of Aliikangiella marina GYP-15.</title>
        <authorList>
            <person name="Wang G."/>
        </authorList>
    </citation>
    <scope>NUCLEOTIDE SEQUENCE [LARGE SCALE GENOMIC DNA]</scope>
    <source>
        <strain evidence="6 7">GYP-15</strain>
    </source>
</reference>